<organism evidence="2 3">
    <name type="scientific">Polaribacter sejongensis</name>
    <dbReference type="NCBI Taxonomy" id="985043"/>
    <lineage>
        <taxon>Bacteria</taxon>
        <taxon>Pseudomonadati</taxon>
        <taxon>Bacteroidota</taxon>
        <taxon>Flavobacteriia</taxon>
        <taxon>Flavobacteriales</taxon>
        <taxon>Flavobacteriaceae</taxon>
    </lineage>
</organism>
<evidence type="ECO:0000313" key="3">
    <source>
        <dbReference type="Proteomes" id="UP000232721"/>
    </source>
</evidence>
<dbReference type="RefSeq" id="WP_208888704.1">
    <property type="nucleotide sequence ID" value="NZ_CP019336.1"/>
</dbReference>
<evidence type="ECO:0008006" key="4">
    <source>
        <dbReference type="Google" id="ProtNLM"/>
    </source>
</evidence>
<name>A0ABN5FAA9_9FLAO</name>
<proteinExistence type="predicted"/>
<evidence type="ECO:0000313" key="2">
    <source>
        <dbReference type="EMBL" id="AUC24053.1"/>
    </source>
</evidence>
<feature type="signal peptide" evidence="1">
    <location>
        <begin position="1"/>
        <end position="22"/>
    </location>
</feature>
<sequence length="223" mass="24935">MKKKKKQLLFIFLISFSLLGQSQEIEKKNAFAISIGSPGLGLEYARKVSPKLNAKVVWQTFKLEDFEKEDLEIKDDVVDLLATIESSIIDLGIEYLPFKNSSFKLTTGLGLLSKVNANALITYTEDVKYGDITITKENIGEINADVTWSGVAPYLGVGFGRPVPKKRFGFGVEFGTYFTSSPDVELTATNLLSPTSNQKENLKEALDTFKFIPRIQIRLAYKF</sequence>
<dbReference type="Proteomes" id="UP000232721">
    <property type="component" value="Chromosome"/>
</dbReference>
<keyword evidence="1" id="KW-0732">Signal</keyword>
<accession>A0ABN5FAA9</accession>
<feature type="chain" id="PRO_5046965224" description="Outer membrane protein beta-barrel domain-containing protein" evidence="1">
    <location>
        <begin position="23"/>
        <end position="223"/>
    </location>
</feature>
<evidence type="ECO:0000256" key="1">
    <source>
        <dbReference type="SAM" id="SignalP"/>
    </source>
</evidence>
<dbReference type="Gene3D" id="2.40.160.170">
    <property type="match status" value="1"/>
</dbReference>
<dbReference type="EMBL" id="CP019336">
    <property type="protein sequence ID" value="AUC24053.1"/>
    <property type="molecule type" value="Genomic_DNA"/>
</dbReference>
<reference evidence="2 3" key="1">
    <citation type="submission" date="2017-02" db="EMBL/GenBank/DDBJ databases">
        <title>Trade-off between light-utilization and light-protection in marine flavobacteria.</title>
        <authorList>
            <person name="Kumagai Y."/>
            <person name="Yoshizawa S."/>
            <person name="Kogure K."/>
            <person name="Iwasaki W."/>
        </authorList>
    </citation>
    <scope>NUCLEOTIDE SEQUENCE [LARGE SCALE GENOMIC DNA]</scope>
    <source>
        <strain evidence="2 3">KCTC 23670</strain>
    </source>
</reference>
<protein>
    <recommendedName>
        <fullName evidence="4">Outer membrane protein beta-barrel domain-containing protein</fullName>
    </recommendedName>
</protein>
<gene>
    <name evidence="2" type="ORF">BTO15_10020</name>
</gene>
<keyword evidence="3" id="KW-1185">Reference proteome</keyword>